<keyword evidence="1" id="KW-0863">Zinc-finger</keyword>
<protein>
    <recommendedName>
        <fullName evidence="3">C2H2-type domain-containing protein</fullName>
    </recommendedName>
</protein>
<name>A0AAW0ALB6_9AGAR</name>
<feature type="region of interest" description="Disordered" evidence="2">
    <location>
        <begin position="81"/>
        <end position="133"/>
    </location>
</feature>
<feature type="domain" description="C2H2-type" evidence="3">
    <location>
        <begin position="35"/>
        <end position="67"/>
    </location>
</feature>
<feature type="compositionally biased region" description="Basic and acidic residues" evidence="2">
    <location>
        <begin position="1"/>
        <end position="28"/>
    </location>
</feature>
<reference evidence="4 5" key="1">
    <citation type="journal article" date="2024" name="J Genomics">
        <title>Draft genome sequencing and assembly of Favolaschia claudopus CIRM-BRFM 2984 isolated from oak limbs.</title>
        <authorList>
            <person name="Navarro D."/>
            <person name="Drula E."/>
            <person name="Chaduli D."/>
            <person name="Cazenave R."/>
            <person name="Ahrendt S."/>
            <person name="Wang J."/>
            <person name="Lipzen A."/>
            <person name="Daum C."/>
            <person name="Barry K."/>
            <person name="Grigoriev I.V."/>
            <person name="Favel A."/>
            <person name="Rosso M.N."/>
            <person name="Martin F."/>
        </authorList>
    </citation>
    <scope>NUCLEOTIDE SEQUENCE [LARGE SCALE GENOMIC DNA]</scope>
    <source>
        <strain evidence="4 5">CIRM-BRFM 2984</strain>
    </source>
</reference>
<dbReference type="Pfam" id="PF20722">
    <property type="entry name" value="DUF6830"/>
    <property type="match status" value="1"/>
</dbReference>
<evidence type="ECO:0000256" key="1">
    <source>
        <dbReference type="PROSITE-ProRule" id="PRU00042"/>
    </source>
</evidence>
<dbReference type="InterPro" id="IPR049233">
    <property type="entry name" value="DUF6830"/>
</dbReference>
<evidence type="ECO:0000256" key="2">
    <source>
        <dbReference type="SAM" id="MobiDB-lite"/>
    </source>
</evidence>
<evidence type="ECO:0000313" key="5">
    <source>
        <dbReference type="Proteomes" id="UP001362999"/>
    </source>
</evidence>
<keyword evidence="1" id="KW-0479">Metal-binding</keyword>
<dbReference type="AlphaFoldDB" id="A0AAW0ALB6"/>
<dbReference type="Pfam" id="PF18759">
    <property type="entry name" value="Plavaka"/>
    <property type="match status" value="1"/>
</dbReference>
<dbReference type="PROSITE" id="PS50157">
    <property type="entry name" value="ZINC_FINGER_C2H2_2"/>
    <property type="match status" value="1"/>
</dbReference>
<gene>
    <name evidence="4" type="ORF">R3P38DRAFT_2545963</name>
</gene>
<accession>A0AAW0ALB6</accession>
<evidence type="ECO:0000259" key="3">
    <source>
        <dbReference type="PROSITE" id="PS50157"/>
    </source>
</evidence>
<comment type="caution">
    <text evidence="4">The sequence shown here is derived from an EMBL/GenBank/DDBJ whole genome shotgun (WGS) entry which is preliminary data.</text>
</comment>
<proteinExistence type="predicted"/>
<dbReference type="EMBL" id="JAWWNJ010000058">
    <property type="protein sequence ID" value="KAK7013719.1"/>
    <property type="molecule type" value="Genomic_DNA"/>
</dbReference>
<feature type="region of interest" description="Disordered" evidence="2">
    <location>
        <begin position="1"/>
        <end position="33"/>
    </location>
</feature>
<keyword evidence="5" id="KW-1185">Reference proteome</keyword>
<evidence type="ECO:0000313" key="4">
    <source>
        <dbReference type="EMBL" id="KAK7013719.1"/>
    </source>
</evidence>
<dbReference type="InterPro" id="IPR041078">
    <property type="entry name" value="Plavaka"/>
</dbReference>
<sequence length="1050" mass="119323">MSKDTKPCKQKLTRQDLSKLYHRDRNDDDSAEDSWHCPFCAAEFASSQNLLRHVNQPSGRCHPSLHPSILQAGGNLRKSLNFGRTDYGNGGDNDHGGDNDYGDEDEGDTYPHDEMDCDPPPSPPPESEQQSNNQPFAEYHPRAAKIIEQGKTFMDRFNEHPHSKLRPENEYYPFASFEEWELASWITRSNLTVALTDELLKLKLTERMHLSFKTCKDLRARIESLPSGPEWKAIPWETKRPVKRPLTLFYRDPLECLQALMSNPLIQDFVHFTPFKLWTNAGKLVRVYNEWLSSDGAWDIQKQLPKDATLLGTVVSTDKTQLTTMTGNKQAYPALISLANIDEEFRMKASNHAFMLFCLVPIFKFLEKNPEVAGVLVNREYHAVMEWTLQPLIKAAKVGVLMEDPMGCVRWGFTPLVSQIVDTPESLLVACAAANHSSVTQANYKQFGDPFLHPPRTASYTLTHLRDLAKEYDPWNDLEAYIKAAKALGLNGVHLPFWREWAFSDPARFLTPEILHHWLKMFYDHVCKWCMQHVGAAEIDFRFSILRPHTGMRHFKDGISRGKQTTGREHRDIQRYIVGVIAGAVPKEFLKVVASLNDFFYQGQAPQLTDTDLQKMTQSLADFHAHKNAILKAGARRGKKGPINHWRIPKLEFLQSVVPSVRISGVPMQWTADVTERAHITLVKDPAYNSNNQGHEAQICRHLDRLEKCRRFDLSTSMANAGVDFGQHLDDRHLDQCIQEDEPALSVNSTSELLNIIEPVSRLSGTSRSQVNYFKQSSLLASGAYPQAPQPYRTFTSTDNSTAFHLSRDHTGRQITLDDLVTKFNLPDLPDALAAYLHRARNGSLLPIGGHRPTLHRTDLHSIKKLEYWRSVRLQSKTFHRDKVDVPATINAWPPDDQWKKGRADAVIVNDDPAYCWTKSGMEGHVVCQLRLIFRVVPQSGYAQPIGTEGFLAYVQKFAIVPQENPNGGGKGKFPDPTSGQYVLKRAKRAGGVALGDVVPLDRLRAAAELQPKFGREANRKLTKETSLDYWDDFWLSRWFTKEFYYSITS</sequence>
<dbReference type="GO" id="GO:0008270">
    <property type="term" value="F:zinc ion binding"/>
    <property type="evidence" value="ECO:0007669"/>
    <property type="project" value="UniProtKB-KW"/>
</dbReference>
<dbReference type="InterPro" id="IPR013087">
    <property type="entry name" value="Znf_C2H2_type"/>
</dbReference>
<keyword evidence="1" id="KW-0862">Zinc</keyword>
<dbReference type="Proteomes" id="UP001362999">
    <property type="component" value="Unassembled WGS sequence"/>
</dbReference>
<organism evidence="4 5">
    <name type="scientific">Favolaschia claudopus</name>
    <dbReference type="NCBI Taxonomy" id="2862362"/>
    <lineage>
        <taxon>Eukaryota</taxon>
        <taxon>Fungi</taxon>
        <taxon>Dikarya</taxon>
        <taxon>Basidiomycota</taxon>
        <taxon>Agaricomycotina</taxon>
        <taxon>Agaricomycetes</taxon>
        <taxon>Agaricomycetidae</taxon>
        <taxon>Agaricales</taxon>
        <taxon>Marasmiineae</taxon>
        <taxon>Mycenaceae</taxon>
        <taxon>Favolaschia</taxon>
    </lineage>
</organism>